<dbReference type="InterPro" id="IPR058626">
    <property type="entry name" value="MdtA-like_b-barrel"/>
</dbReference>
<dbReference type="GO" id="GO:0046677">
    <property type="term" value="P:response to antibiotic"/>
    <property type="evidence" value="ECO:0007669"/>
    <property type="project" value="TreeGrafter"/>
</dbReference>
<dbReference type="PROSITE" id="PS51257">
    <property type="entry name" value="PROKAR_LIPOPROTEIN"/>
    <property type="match status" value="1"/>
</dbReference>
<dbReference type="InterPro" id="IPR058624">
    <property type="entry name" value="MdtA-like_HH"/>
</dbReference>
<keyword evidence="11" id="KW-1185">Reference proteome</keyword>
<dbReference type="STRING" id="886293.Sinac_0968"/>
<comment type="subcellular location">
    <subcellularLocation>
        <location evidence="1">Cell envelope</location>
    </subcellularLocation>
</comment>
<dbReference type="Pfam" id="PF25944">
    <property type="entry name" value="Beta-barrel_RND"/>
    <property type="match status" value="1"/>
</dbReference>
<dbReference type="Gene3D" id="2.40.50.100">
    <property type="match status" value="2"/>
</dbReference>
<dbReference type="KEGG" id="saci:Sinac_0968"/>
<dbReference type="Pfam" id="PF25876">
    <property type="entry name" value="HH_MFP_RND"/>
    <property type="match status" value="1"/>
</dbReference>
<evidence type="ECO:0000259" key="6">
    <source>
        <dbReference type="Pfam" id="PF25876"/>
    </source>
</evidence>
<evidence type="ECO:0000256" key="4">
    <source>
        <dbReference type="SAM" id="MobiDB-lite"/>
    </source>
</evidence>
<dbReference type="OrthoDB" id="9816569at2"/>
<dbReference type="SUPFAM" id="SSF111369">
    <property type="entry name" value="HlyD-like secretion proteins"/>
    <property type="match status" value="2"/>
</dbReference>
<dbReference type="GO" id="GO:0030313">
    <property type="term" value="C:cell envelope"/>
    <property type="evidence" value="ECO:0007669"/>
    <property type="project" value="UniProtKB-SubCell"/>
</dbReference>
<dbReference type="Gene3D" id="2.40.30.170">
    <property type="match status" value="1"/>
</dbReference>
<dbReference type="InterPro" id="IPR058627">
    <property type="entry name" value="MdtA-like_C"/>
</dbReference>
<evidence type="ECO:0000256" key="5">
    <source>
        <dbReference type="SAM" id="SignalP"/>
    </source>
</evidence>
<feature type="chain" id="PRO_5003940648" evidence="5">
    <location>
        <begin position="33"/>
        <end position="461"/>
    </location>
</feature>
<protein>
    <submittedName>
        <fullName evidence="10">RND family efflux transporter, MFP subunit</fullName>
    </submittedName>
</protein>
<reference evidence="10 11" key="1">
    <citation type="submission" date="2012-02" db="EMBL/GenBank/DDBJ databases">
        <title>Complete sequence of chromosome of Singulisphaera acidiphila DSM 18658.</title>
        <authorList>
            <consortium name="US DOE Joint Genome Institute (JGI-PGF)"/>
            <person name="Lucas S."/>
            <person name="Copeland A."/>
            <person name="Lapidus A."/>
            <person name="Glavina del Rio T."/>
            <person name="Dalin E."/>
            <person name="Tice H."/>
            <person name="Bruce D."/>
            <person name="Goodwin L."/>
            <person name="Pitluck S."/>
            <person name="Peters L."/>
            <person name="Ovchinnikova G."/>
            <person name="Chertkov O."/>
            <person name="Kyrpides N."/>
            <person name="Mavromatis K."/>
            <person name="Ivanova N."/>
            <person name="Brettin T."/>
            <person name="Detter J.C."/>
            <person name="Han C."/>
            <person name="Larimer F."/>
            <person name="Land M."/>
            <person name="Hauser L."/>
            <person name="Markowitz V."/>
            <person name="Cheng J.-F."/>
            <person name="Hugenholtz P."/>
            <person name="Woyke T."/>
            <person name="Wu D."/>
            <person name="Tindall B."/>
            <person name="Pomrenke H."/>
            <person name="Brambilla E."/>
            <person name="Klenk H.-P."/>
            <person name="Eisen J.A."/>
        </authorList>
    </citation>
    <scope>NUCLEOTIDE SEQUENCE [LARGE SCALE GENOMIC DNA]</scope>
    <source>
        <strain evidence="11">ATCC BAA-1392 / DSM 18658 / VKM B-2454 / MOB10</strain>
    </source>
</reference>
<dbReference type="PANTHER" id="PTHR30158:SF10">
    <property type="entry name" value="CATION EFFLUX PUMP"/>
    <property type="match status" value="1"/>
</dbReference>
<feature type="region of interest" description="Disordered" evidence="4">
    <location>
        <begin position="420"/>
        <end position="461"/>
    </location>
</feature>
<comment type="similarity">
    <text evidence="2">Belongs to the membrane fusion protein (MFP) (TC 8.A.1) family.</text>
</comment>
<dbReference type="InterPro" id="IPR058625">
    <property type="entry name" value="MdtA-like_BSH"/>
</dbReference>
<dbReference type="Gene3D" id="1.10.287.470">
    <property type="entry name" value="Helix hairpin bin"/>
    <property type="match status" value="2"/>
</dbReference>
<name>L0D9S3_SINAD</name>
<evidence type="ECO:0000259" key="7">
    <source>
        <dbReference type="Pfam" id="PF25917"/>
    </source>
</evidence>
<evidence type="ECO:0000313" key="11">
    <source>
        <dbReference type="Proteomes" id="UP000010798"/>
    </source>
</evidence>
<evidence type="ECO:0000259" key="9">
    <source>
        <dbReference type="Pfam" id="PF25967"/>
    </source>
</evidence>
<feature type="domain" description="Multidrug resistance protein MdtA-like alpha-helical hairpin" evidence="6">
    <location>
        <begin position="131"/>
        <end position="193"/>
    </location>
</feature>
<dbReference type="EMBL" id="CP003364">
    <property type="protein sequence ID" value="AGA25371.1"/>
    <property type="molecule type" value="Genomic_DNA"/>
</dbReference>
<organism evidence="10 11">
    <name type="scientific">Singulisphaera acidiphila (strain ATCC BAA-1392 / DSM 18658 / VKM B-2454 / MOB10)</name>
    <dbReference type="NCBI Taxonomy" id="886293"/>
    <lineage>
        <taxon>Bacteria</taxon>
        <taxon>Pseudomonadati</taxon>
        <taxon>Planctomycetota</taxon>
        <taxon>Planctomycetia</taxon>
        <taxon>Isosphaerales</taxon>
        <taxon>Isosphaeraceae</taxon>
        <taxon>Singulisphaera</taxon>
    </lineage>
</organism>
<dbReference type="FunFam" id="2.40.420.20:FF:000001">
    <property type="entry name" value="Efflux RND transporter periplasmic adaptor subunit"/>
    <property type="match status" value="1"/>
</dbReference>
<dbReference type="InterPro" id="IPR006143">
    <property type="entry name" value="RND_pump_MFP"/>
</dbReference>
<gene>
    <name evidence="10" type="ordered locus">Sinac_0968</name>
</gene>
<dbReference type="PANTHER" id="PTHR30158">
    <property type="entry name" value="ACRA/E-RELATED COMPONENT OF DRUG EFFLUX TRANSPORTER"/>
    <property type="match status" value="1"/>
</dbReference>
<dbReference type="AlphaFoldDB" id="L0D9S3"/>
<evidence type="ECO:0000256" key="3">
    <source>
        <dbReference type="SAM" id="Coils"/>
    </source>
</evidence>
<keyword evidence="5" id="KW-0732">Signal</keyword>
<sequence length="461" mass="49871">MNIHSRRLTSLACSVISVVLLALVAGCEQGNAYVPPPPPEVTVSHPTQKSVTNYVQYTGTTKAVESVDLRARVRGFLKERKFQDGGDVKEGELLLVIDEEPFQVQLDVAKAKVDEAKAAQLTAEQSKSREVATAQLALDDALLMLARVEETRQRNLFARNAASREDLDRTQAELKRTAAQVDADKAKLEQSRADYETQILAAKAKLEAANADVRNAEINLSYCRIKAPISGRISRRLVDVGNLVGDGEATLLATILKEDPIYAYMSISEADVLGFRAQVRHGDRVDYKKEKVTLDLGLANEKGFPHEGRLDYADPGVDPATGTLIARGIFPNPNDEIVSGLFVRIRVALEARPNALLVPDRALGADQVGPFLLVVDKENVVERRAVKLGAEIDGQRVIEENLKPDDLIVINGLQRARPGSKVNPKLVTTATSGEVKSASPAGEAKSTAAKAAPQPAKTPSP</sequence>
<evidence type="ECO:0000259" key="8">
    <source>
        <dbReference type="Pfam" id="PF25944"/>
    </source>
</evidence>
<evidence type="ECO:0000256" key="1">
    <source>
        <dbReference type="ARBA" id="ARBA00004196"/>
    </source>
</evidence>
<feature type="compositionally biased region" description="Low complexity" evidence="4">
    <location>
        <begin position="440"/>
        <end position="455"/>
    </location>
</feature>
<evidence type="ECO:0000313" key="10">
    <source>
        <dbReference type="EMBL" id="AGA25371.1"/>
    </source>
</evidence>
<evidence type="ECO:0000256" key="2">
    <source>
        <dbReference type="ARBA" id="ARBA00009477"/>
    </source>
</evidence>
<dbReference type="RefSeq" id="WP_015244548.1">
    <property type="nucleotide sequence ID" value="NC_019892.1"/>
</dbReference>
<dbReference type="NCBIfam" id="TIGR01730">
    <property type="entry name" value="RND_mfp"/>
    <property type="match status" value="1"/>
</dbReference>
<feature type="signal peptide" evidence="5">
    <location>
        <begin position="1"/>
        <end position="32"/>
    </location>
</feature>
<dbReference type="GO" id="GO:0005886">
    <property type="term" value="C:plasma membrane"/>
    <property type="evidence" value="ECO:0007669"/>
    <property type="project" value="TreeGrafter"/>
</dbReference>
<dbReference type="GO" id="GO:0022857">
    <property type="term" value="F:transmembrane transporter activity"/>
    <property type="evidence" value="ECO:0007669"/>
    <property type="project" value="InterPro"/>
</dbReference>
<dbReference type="eggNOG" id="COG0845">
    <property type="taxonomic scope" value="Bacteria"/>
</dbReference>
<dbReference type="Proteomes" id="UP000010798">
    <property type="component" value="Chromosome"/>
</dbReference>
<keyword evidence="3" id="KW-0175">Coiled coil</keyword>
<feature type="domain" description="Multidrug resistance protein MdtA-like barrel-sandwich hybrid" evidence="7">
    <location>
        <begin position="66"/>
        <end position="255"/>
    </location>
</feature>
<dbReference type="Gene3D" id="2.40.420.20">
    <property type="match status" value="1"/>
</dbReference>
<feature type="coiled-coil region" evidence="3">
    <location>
        <begin position="160"/>
        <end position="219"/>
    </location>
</feature>
<dbReference type="Pfam" id="PF25917">
    <property type="entry name" value="BSH_RND"/>
    <property type="match status" value="1"/>
</dbReference>
<proteinExistence type="inferred from homology"/>
<dbReference type="Pfam" id="PF25967">
    <property type="entry name" value="RND-MFP_C"/>
    <property type="match status" value="1"/>
</dbReference>
<dbReference type="HOGENOM" id="CLU_018816_2_1_0"/>
<feature type="domain" description="Multidrug resistance protein MdtA-like C-terminal permuted SH3" evidence="9">
    <location>
        <begin position="354"/>
        <end position="415"/>
    </location>
</feature>
<accession>L0D9S3</accession>
<feature type="domain" description="Multidrug resistance protein MdtA-like beta-barrel" evidence="8">
    <location>
        <begin position="260"/>
        <end position="349"/>
    </location>
</feature>